<sequence length="179" mass="19067">MTTSELKGGPTQPEICAVAVDKLGIRPGDTVADIGCGTGTVSIAIARTAQRVYAIDIRPEAITVAEDTIAKSGLTNITLIEDDACSFLQESERIDLAFVGGSKGLPRILLLLAEKRVRTIVVNAVLIETATSAINTMRALGIFAEAIHLQVSRSHDLAGKTMFKPENPIYIIVGRCVSY</sequence>
<keyword evidence="5" id="KW-0949">S-adenosyl-L-methionine</keyword>
<evidence type="ECO:0000256" key="4">
    <source>
        <dbReference type="ARBA" id="ARBA00022679"/>
    </source>
</evidence>
<evidence type="ECO:0000313" key="8">
    <source>
        <dbReference type="Proteomes" id="UP001524383"/>
    </source>
</evidence>
<gene>
    <name evidence="7" type="primary">cbiT</name>
    <name evidence="7" type="ORF">FTO68_09075</name>
</gene>
<dbReference type="InterPro" id="IPR029063">
    <property type="entry name" value="SAM-dependent_MTases_sf"/>
</dbReference>
<dbReference type="GO" id="GO:0032259">
    <property type="term" value="P:methylation"/>
    <property type="evidence" value="ECO:0007669"/>
    <property type="project" value="UniProtKB-KW"/>
</dbReference>
<dbReference type="PANTHER" id="PTHR43182">
    <property type="entry name" value="COBALT-PRECORRIN-6B C(15)-METHYLTRANSFERASE (DECARBOXYLATING)"/>
    <property type="match status" value="1"/>
</dbReference>
<dbReference type="InterPro" id="IPR050714">
    <property type="entry name" value="Cobalamin_biosynth_MTase"/>
</dbReference>
<dbReference type="SUPFAM" id="SSF53335">
    <property type="entry name" value="S-adenosyl-L-methionine-dependent methyltransferases"/>
    <property type="match status" value="1"/>
</dbReference>
<name>A0ABD4TMY2_9EURY</name>
<dbReference type="GO" id="GO:0008168">
    <property type="term" value="F:methyltransferase activity"/>
    <property type="evidence" value="ECO:0007669"/>
    <property type="project" value="UniProtKB-KW"/>
</dbReference>
<evidence type="ECO:0000313" key="7">
    <source>
        <dbReference type="EMBL" id="MCQ1539129.1"/>
    </source>
</evidence>
<dbReference type="CDD" id="cd02440">
    <property type="entry name" value="AdoMet_MTases"/>
    <property type="match status" value="1"/>
</dbReference>
<keyword evidence="4" id="KW-0808">Transferase</keyword>
<feature type="domain" description="Methyltransferase" evidence="6">
    <location>
        <begin position="31"/>
        <end position="99"/>
    </location>
</feature>
<dbReference type="Proteomes" id="UP001524383">
    <property type="component" value="Unassembled WGS sequence"/>
</dbReference>
<keyword evidence="2" id="KW-0169">Cobalamin biosynthesis</keyword>
<evidence type="ECO:0000259" key="6">
    <source>
        <dbReference type="Pfam" id="PF13649"/>
    </source>
</evidence>
<dbReference type="NCBIfam" id="TIGR02469">
    <property type="entry name" value="CbiT"/>
    <property type="match status" value="1"/>
</dbReference>
<comment type="pathway">
    <text evidence="1">Cofactor biosynthesis; adenosylcobalamin biosynthesis.</text>
</comment>
<accession>A0ABD4TMY2</accession>
<evidence type="ECO:0000256" key="2">
    <source>
        <dbReference type="ARBA" id="ARBA00022573"/>
    </source>
</evidence>
<evidence type="ECO:0000256" key="5">
    <source>
        <dbReference type="ARBA" id="ARBA00022691"/>
    </source>
</evidence>
<reference evidence="7 8" key="1">
    <citation type="submission" date="2019-08" db="EMBL/GenBank/DDBJ databases">
        <authorList>
            <person name="Chen S.-C."/>
            <person name="Lai M.-C."/>
            <person name="You Y.-T."/>
        </authorList>
    </citation>
    <scope>NUCLEOTIDE SEQUENCE [LARGE SCALE GENOMIC DNA]</scope>
    <source>
        <strain evidence="7 8">P2F9704a</strain>
    </source>
</reference>
<keyword evidence="3" id="KW-0489">Methyltransferase</keyword>
<dbReference type="InterPro" id="IPR014008">
    <property type="entry name" value="Cbl_synth_MTase_CbiT"/>
</dbReference>
<dbReference type="RefSeq" id="WP_255333093.1">
    <property type="nucleotide sequence ID" value="NZ_VOTZ01000020.1"/>
</dbReference>
<keyword evidence="8" id="KW-1185">Reference proteome</keyword>
<evidence type="ECO:0000256" key="3">
    <source>
        <dbReference type="ARBA" id="ARBA00022603"/>
    </source>
</evidence>
<comment type="caution">
    <text evidence="7">The sequence shown here is derived from an EMBL/GenBank/DDBJ whole genome shotgun (WGS) entry which is preliminary data.</text>
</comment>
<dbReference type="InterPro" id="IPR041698">
    <property type="entry name" value="Methyltransf_25"/>
</dbReference>
<dbReference type="EMBL" id="VOTZ01000020">
    <property type="protein sequence ID" value="MCQ1539129.1"/>
    <property type="molecule type" value="Genomic_DNA"/>
</dbReference>
<protein>
    <submittedName>
        <fullName evidence="7">Precorrin-6Y C5,15-methyltransferase (Decarboxylating) subunit CbiT</fullName>
    </submittedName>
</protein>
<dbReference type="AlphaFoldDB" id="A0ABD4TMY2"/>
<organism evidence="7 8">
    <name type="scientific">Methanocalculus taiwanensis</name>
    <dbReference type="NCBI Taxonomy" id="106207"/>
    <lineage>
        <taxon>Archaea</taxon>
        <taxon>Methanobacteriati</taxon>
        <taxon>Methanobacteriota</taxon>
        <taxon>Stenosarchaea group</taxon>
        <taxon>Methanomicrobia</taxon>
        <taxon>Methanomicrobiales</taxon>
        <taxon>Methanocalculaceae</taxon>
        <taxon>Methanocalculus</taxon>
    </lineage>
</organism>
<dbReference type="Pfam" id="PF13649">
    <property type="entry name" value="Methyltransf_25"/>
    <property type="match status" value="1"/>
</dbReference>
<proteinExistence type="predicted"/>
<dbReference type="Gene3D" id="3.40.50.150">
    <property type="entry name" value="Vaccinia Virus protein VP39"/>
    <property type="match status" value="1"/>
</dbReference>
<dbReference type="PANTHER" id="PTHR43182:SF1">
    <property type="entry name" value="COBALT-PRECORRIN-7 C(5)-METHYLTRANSFERASE"/>
    <property type="match status" value="1"/>
</dbReference>
<evidence type="ECO:0000256" key="1">
    <source>
        <dbReference type="ARBA" id="ARBA00004953"/>
    </source>
</evidence>
<dbReference type="GO" id="GO:0009236">
    <property type="term" value="P:cobalamin biosynthetic process"/>
    <property type="evidence" value="ECO:0007669"/>
    <property type="project" value="UniProtKB-KW"/>
</dbReference>